<evidence type="ECO:0000256" key="1">
    <source>
        <dbReference type="ARBA" id="ARBA00004613"/>
    </source>
</evidence>
<dbReference type="CDD" id="cd15482">
    <property type="entry name" value="Sialidase_non-viral"/>
    <property type="match status" value="1"/>
</dbReference>
<dbReference type="GO" id="GO:0010411">
    <property type="term" value="P:xyloglucan metabolic process"/>
    <property type="evidence" value="ECO:0007669"/>
    <property type="project" value="TreeGrafter"/>
</dbReference>
<dbReference type="InterPro" id="IPR010502">
    <property type="entry name" value="Carb-bd_dom_fam9"/>
</dbReference>
<evidence type="ECO:0000259" key="10">
    <source>
        <dbReference type="Pfam" id="PF24517"/>
    </source>
</evidence>
<organism evidence="11 12">
    <name type="scientific">Dictyobacter alpinus</name>
    <dbReference type="NCBI Taxonomy" id="2014873"/>
    <lineage>
        <taxon>Bacteria</taxon>
        <taxon>Bacillati</taxon>
        <taxon>Chloroflexota</taxon>
        <taxon>Ktedonobacteria</taxon>
        <taxon>Ktedonobacterales</taxon>
        <taxon>Dictyobacteraceae</taxon>
        <taxon>Dictyobacter</taxon>
    </lineage>
</organism>
<dbReference type="RefSeq" id="WP_126625761.1">
    <property type="nucleotide sequence ID" value="NZ_BIFT01000001.1"/>
</dbReference>
<keyword evidence="12" id="KW-1185">Reference proteome</keyword>
<gene>
    <name evidence="11" type="ORF">KDA_06290</name>
</gene>
<dbReference type="EMBL" id="BIFT01000001">
    <property type="protein sequence ID" value="GCE25145.1"/>
    <property type="molecule type" value="Genomic_DNA"/>
</dbReference>
<dbReference type="InterPro" id="IPR055372">
    <property type="entry name" value="CBM96"/>
</dbReference>
<name>A0A402B1A7_9CHLR</name>
<accession>A0A402B1A7</accession>
<comment type="caution">
    <text evidence="11">The sequence shown here is derived from an EMBL/GenBank/DDBJ whole genome shotgun (WGS) entry which is preliminary data.</text>
</comment>
<dbReference type="OrthoDB" id="9801859at2"/>
<keyword evidence="4" id="KW-0378">Hydrolase</keyword>
<dbReference type="InterPro" id="IPR052025">
    <property type="entry name" value="Xyloglucanase_GH74"/>
</dbReference>
<dbReference type="GO" id="GO:0004553">
    <property type="term" value="F:hydrolase activity, hydrolyzing O-glycosyl compounds"/>
    <property type="evidence" value="ECO:0007669"/>
    <property type="project" value="InterPro"/>
</dbReference>
<keyword evidence="2" id="KW-0964">Secreted</keyword>
<sequence length="1091" mass="116068">MRMERAQRWRRLFSIGIVGVILFTTSAFLFSSQARPAYAADLSGSYSWKPLKIGGGGFVTGLAIHPTAAGVVYARTDVGGAYRWNESTQTWTQLIVTPAVPNPAAGDYNVESIAVSKTNSQVVYVAVGDDIGNATGRILKSTNRGASWTDSGQRWSMAGNGDYRTGSARIAVDPNNDNVVYFASRKEGLWVSTDAASHWSQVSTSQIPLGTNSSGTTEGVSFVRFDPSGGVSGGKTNRIYAGVAGNGVYRSDNGGSSWYRILTTDQIPYSVDIASDGTLYLSILSTTGAGSLQKYAPGSGTWSTISPSGDSYMQVAVDPFNAQRVIVAGGGVSNGHIWRTTNAGASWTALNIAVSSPDIPWITNTDESNYMTSAQIVFDPLVQDRLWFPQGTGVWRSDNNTGSTITWTFISKGIEEMVANDVIAPPGGKPITGVWDRNGYYHANPDAYPTRPILTNQFSSGWSLDYSGGTPSFVAAVSSDHRFLNPDMSGYSTDGGQTWTQFSGSRNYSDLFGGNIAVSATNTSNIVWLPTWGKAPYVTTDRGATWTQIPFFSTVGGLHQQLWWGSKKALDADKVSGGTYYIYSTDNNGEFFRSSNNGQTWEQAPGIAPPSGGNDAHVFGQIRAVPGKAGHVWASVAQGGLYYTTNKGDAWTKVAGVQEARSFGFGKAIGSYPVVFINGKVNNQWGIWRSVDQGATWDLLSANPMGIYDQVHTVNGDMSIAGRVYVGFSGNSFVYGDANGSTPTPTPTPTPAGATITRATTAPTIDGNSTDAVWSTAPSYPIAHTVGAPTGFSSSYQSAWDSNNLYFLVKVNDATLSSHADAVELYLDPQHNGGSSYDSTDTQYIFSTDSNTILQYQGGTQGTNTAGVTFSNKTTSSGYQVEIQIPWARLGLTPSANATIGLDLDTWQNWQGGAGVKNKLFWNATSDDDWFNPGLFGSGTLQGTGGNATLTPSADRDNWAQNAGDSTTLNASQWQTIYLKFDLSTVSSVSKATLRLYRTDLNQGSTILTASQVTDDSWTEASTTLPAVGASISTATSATVGYVDLDVTSFVQAQKAADGIVSIGVSSNSTSWVGFYSRDNATNKPQLVVTG</sequence>
<comment type="similarity">
    <text evidence="8">Belongs to the glycosyl hydrolase 74 family.</text>
</comment>
<keyword evidence="5" id="KW-0119">Carbohydrate metabolism</keyword>
<evidence type="ECO:0000256" key="6">
    <source>
        <dbReference type="ARBA" id="ARBA00023295"/>
    </source>
</evidence>
<dbReference type="AlphaFoldDB" id="A0A402B1A7"/>
<dbReference type="SUPFAM" id="SSF49344">
    <property type="entry name" value="CBD9-like"/>
    <property type="match status" value="1"/>
</dbReference>
<dbReference type="GO" id="GO:0000272">
    <property type="term" value="P:polysaccharide catabolic process"/>
    <property type="evidence" value="ECO:0007669"/>
    <property type="project" value="UniProtKB-KW"/>
</dbReference>
<feature type="domain" description="Carbohydrate-binding module family 96" evidence="10">
    <location>
        <begin position="957"/>
        <end position="1090"/>
    </location>
</feature>
<proteinExistence type="inferred from homology"/>
<dbReference type="Gene3D" id="2.60.40.1190">
    <property type="match status" value="1"/>
</dbReference>
<dbReference type="InterPro" id="IPR015943">
    <property type="entry name" value="WD40/YVTN_repeat-like_dom_sf"/>
</dbReference>
<evidence type="ECO:0000256" key="7">
    <source>
        <dbReference type="ARBA" id="ARBA00023326"/>
    </source>
</evidence>
<dbReference type="Pfam" id="PF06452">
    <property type="entry name" value="CBM9_1"/>
    <property type="match status" value="1"/>
</dbReference>
<keyword evidence="7" id="KW-0624">Polysaccharide degradation</keyword>
<dbReference type="Gene3D" id="2.130.10.10">
    <property type="entry name" value="YVTN repeat-like/Quinoprotein amine dehydrogenase"/>
    <property type="match status" value="2"/>
</dbReference>
<evidence type="ECO:0000313" key="11">
    <source>
        <dbReference type="EMBL" id="GCE25145.1"/>
    </source>
</evidence>
<feature type="domain" description="Carbohydrate-binding" evidence="9">
    <location>
        <begin position="765"/>
        <end position="943"/>
    </location>
</feature>
<dbReference type="PANTHER" id="PTHR43739">
    <property type="entry name" value="XYLOGLUCANASE (EUROFUNG)"/>
    <property type="match status" value="1"/>
</dbReference>
<evidence type="ECO:0000256" key="3">
    <source>
        <dbReference type="ARBA" id="ARBA00022729"/>
    </source>
</evidence>
<dbReference type="GO" id="GO:0005576">
    <property type="term" value="C:extracellular region"/>
    <property type="evidence" value="ECO:0007669"/>
    <property type="project" value="UniProtKB-SubCell"/>
</dbReference>
<evidence type="ECO:0000259" key="9">
    <source>
        <dbReference type="Pfam" id="PF06452"/>
    </source>
</evidence>
<evidence type="ECO:0000256" key="5">
    <source>
        <dbReference type="ARBA" id="ARBA00023277"/>
    </source>
</evidence>
<evidence type="ECO:0000313" key="12">
    <source>
        <dbReference type="Proteomes" id="UP000287171"/>
    </source>
</evidence>
<keyword evidence="3" id="KW-0732">Signal</keyword>
<evidence type="ECO:0000256" key="2">
    <source>
        <dbReference type="ARBA" id="ARBA00022525"/>
    </source>
</evidence>
<reference evidence="12" key="1">
    <citation type="submission" date="2018-12" db="EMBL/GenBank/DDBJ databases">
        <title>Tengunoibacter tsumagoiensis gen. nov., sp. nov., Dictyobacter kobayashii sp. nov., D. alpinus sp. nov., and D. joshuensis sp. nov. and description of Dictyobacteraceae fam. nov. within the order Ktedonobacterales isolated from Tengu-no-mugimeshi.</title>
        <authorList>
            <person name="Wang C.M."/>
            <person name="Zheng Y."/>
            <person name="Sakai Y."/>
            <person name="Toyoda A."/>
            <person name="Minakuchi Y."/>
            <person name="Abe K."/>
            <person name="Yokota A."/>
            <person name="Yabe S."/>
        </authorList>
    </citation>
    <scope>NUCLEOTIDE SEQUENCE [LARGE SCALE GENOMIC DNA]</scope>
    <source>
        <strain evidence="12">Uno16</strain>
    </source>
</reference>
<dbReference type="Pfam" id="PF24517">
    <property type="entry name" value="CBM96"/>
    <property type="match status" value="1"/>
</dbReference>
<comment type="subcellular location">
    <subcellularLocation>
        <location evidence="1">Secreted</location>
    </subcellularLocation>
</comment>
<dbReference type="Proteomes" id="UP000287171">
    <property type="component" value="Unassembled WGS sequence"/>
</dbReference>
<dbReference type="GO" id="GO:0030246">
    <property type="term" value="F:carbohydrate binding"/>
    <property type="evidence" value="ECO:0007669"/>
    <property type="project" value="InterPro"/>
</dbReference>
<evidence type="ECO:0000256" key="8">
    <source>
        <dbReference type="ARBA" id="ARBA00037986"/>
    </source>
</evidence>
<evidence type="ECO:0000256" key="4">
    <source>
        <dbReference type="ARBA" id="ARBA00022801"/>
    </source>
</evidence>
<dbReference type="SUPFAM" id="SSF110296">
    <property type="entry name" value="Oligoxyloglucan reducing end-specific cellobiohydrolase"/>
    <property type="match status" value="2"/>
</dbReference>
<dbReference type="PANTHER" id="PTHR43739:SF2">
    <property type="entry name" value="OLIGOXYLOGLUCAN-REDUCING END-SPECIFIC XYLOGLUCANASE-RELATED"/>
    <property type="match status" value="1"/>
</dbReference>
<protein>
    <submittedName>
        <fullName evidence="11">Uncharacterized protein</fullName>
    </submittedName>
</protein>
<keyword evidence="6" id="KW-0326">Glycosidase</keyword>